<comment type="caution">
    <text evidence="3">The sequence shown here is derived from an EMBL/GenBank/DDBJ whole genome shotgun (WGS) entry which is preliminary data.</text>
</comment>
<evidence type="ECO:0000313" key="3">
    <source>
        <dbReference type="EMBL" id="GER48105.1"/>
    </source>
</evidence>
<feature type="domain" description="GIR1-like zinc ribbon" evidence="2">
    <location>
        <begin position="134"/>
        <end position="159"/>
    </location>
</feature>
<accession>A0A5A7QRW8</accession>
<gene>
    <name evidence="3" type="ORF">STAS_25257</name>
</gene>
<dbReference type="PANTHER" id="PTHR33177:SF24">
    <property type="entry name" value="FILAMENTOUS HEMAGGLUTININ TRANSPORTER"/>
    <property type="match status" value="1"/>
</dbReference>
<dbReference type="Proteomes" id="UP000325081">
    <property type="component" value="Unassembled WGS sequence"/>
</dbReference>
<evidence type="ECO:0000259" key="2">
    <source>
        <dbReference type="Pfam" id="PF24747"/>
    </source>
</evidence>
<dbReference type="PANTHER" id="PTHR33177">
    <property type="entry name" value="PUTATIVE-RELATED"/>
    <property type="match status" value="1"/>
</dbReference>
<dbReference type="AlphaFoldDB" id="A0A5A7QRW8"/>
<proteinExistence type="predicted"/>
<name>A0A5A7QRW8_STRAF</name>
<keyword evidence="4" id="KW-1185">Reference proteome</keyword>
<evidence type="ECO:0000256" key="1">
    <source>
        <dbReference type="SAM" id="MobiDB-lite"/>
    </source>
</evidence>
<dbReference type="OrthoDB" id="909275at2759"/>
<dbReference type="EMBL" id="BKCP01008181">
    <property type="protein sequence ID" value="GER48105.1"/>
    <property type="molecule type" value="Genomic_DNA"/>
</dbReference>
<dbReference type="InterPro" id="IPR056440">
    <property type="entry name" value="Zn-ribbon_GIR1"/>
</dbReference>
<organism evidence="3 4">
    <name type="scientific">Striga asiatica</name>
    <name type="common">Asiatic witchweed</name>
    <name type="synonym">Buchnera asiatica</name>
    <dbReference type="NCBI Taxonomy" id="4170"/>
    <lineage>
        <taxon>Eukaryota</taxon>
        <taxon>Viridiplantae</taxon>
        <taxon>Streptophyta</taxon>
        <taxon>Embryophyta</taxon>
        <taxon>Tracheophyta</taxon>
        <taxon>Spermatophyta</taxon>
        <taxon>Magnoliopsida</taxon>
        <taxon>eudicotyledons</taxon>
        <taxon>Gunneridae</taxon>
        <taxon>Pentapetalae</taxon>
        <taxon>asterids</taxon>
        <taxon>lamiids</taxon>
        <taxon>Lamiales</taxon>
        <taxon>Orobanchaceae</taxon>
        <taxon>Buchnereae</taxon>
        <taxon>Striga</taxon>
    </lineage>
</organism>
<evidence type="ECO:0000313" key="4">
    <source>
        <dbReference type="Proteomes" id="UP000325081"/>
    </source>
</evidence>
<protein>
    <recommendedName>
        <fullName evidence="2">GIR1-like zinc ribbon domain-containing protein</fullName>
    </recommendedName>
</protein>
<feature type="region of interest" description="Disordered" evidence="1">
    <location>
        <begin position="15"/>
        <end position="40"/>
    </location>
</feature>
<feature type="region of interest" description="Disordered" evidence="1">
    <location>
        <begin position="92"/>
        <end position="123"/>
    </location>
</feature>
<dbReference type="InterPro" id="IPR055281">
    <property type="entry name" value="GIR1-2/SIED1"/>
</dbReference>
<reference evidence="4" key="1">
    <citation type="journal article" date="2019" name="Curr. Biol.">
        <title>Genome Sequence of Striga asiatica Provides Insight into the Evolution of Plant Parasitism.</title>
        <authorList>
            <person name="Yoshida S."/>
            <person name="Kim S."/>
            <person name="Wafula E.K."/>
            <person name="Tanskanen J."/>
            <person name="Kim Y.M."/>
            <person name="Honaas L."/>
            <person name="Yang Z."/>
            <person name="Spallek T."/>
            <person name="Conn C.E."/>
            <person name="Ichihashi Y."/>
            <person name="Cheong K."/>
            <person name="Cui S."/>
            <person name="Der J.P."/>
            <person name="Gundlach H."/>
            <person name="Jiao Y."/>
            <person name="Hori C."/>
            <person name="Ishida J.K."/>
            <person name="Kasahara H."/>
            <person name="Kiba T."/>
            <person name="Kim M.S."/>
            <person name="Koo N."/>
            <person name="Laohavisit A."/>
            <person name="Lee Y.H."/>
            <person name="Lumba S."/>
            <person name="McCourt P."/>
            <person name="Mortimer J.C."/>
            <person name="Mutuku J.M."/>
            <person name="Nomura T."/>
            <person name="Sasaki-Sekimoto Y."/>
            <person name="Seto Y."/>
            <person name="Wang Y."/>
            <person name="Wakatake T."/>
            <person name="Sakakibara H."/>
            <person name="Demura T."/>
            <person name="Yamaguchi S."/>
            <person name="Yoneyama K."/>
            <person name="Manabe R.I."/>
            <person name="Nelson D.C."/>
            <person name="Schulman A.H."/>
            <person name="Timko M.P."/>
            <person name="dePamphilis C.W."/>
            <person name="Choi D."/>
            <person name="Shirasu K."/>
        </authorList>
    </citation>
    <scope>NUCLEOTIDE SEQUENCE [LARGE SCALE GENOMIC DNA]</scope>
    <source>
        <strain evidence="4">cv. UVA1</strain>
    </source>
</reference>
<dbReference type="Pfam" id="PF24747">
    <property type="entry name" value="Zn-ribbon_GIR1"/>
    <property type="match status" value="1"/>
</dbReference>
<feature type="compositionally biased region" description="Low complexity" evidence="1">
    <location>
        <begin position="107"/>
        <end position="120"/>
    </location>
</feature>
<sequence>MIWMYNDGKVYLQRCNSSPSSSSTSEPKPDLNFPPKSSKPTTLSLFDDASLDLGLVGPLHATSSPSNYQSVCTLDKVKLALERAEKEIVVRKRSISVSKSKSKSKSKSSSATRSTSSSSVDLDREQKSTASFAAGCPSCLLYVLVSRSNPKCPRCNNEVPLPGSVKKPRIDLNMSI</sequence>